<keyword evidence="3" id="KW-1185">Reference proteome</keyword>
<gene>
    <name evidence="2" type="ORF">PCON_11729</name>
</gene>
<reference evidence="2 3" key="1">
    <citation type="journal article" date="2013" name="PLoS Genet.">
        <title>The genome and development-dependent transcriptomes of Pyronema confluens: a window into fungal evolution.</title>
        <authorList>
            <person name="Traeger S."/>
            <person name="Altegoer F."/>
            <person name="Freitag M."/>
            <person name="Gabaldon T."/>
            <person name="Kempken F."/>
            <person name="Kumar A."/>
            <person name="Marcet-Houben M."/>
            <person name="Poggeler S."/>
            <person name="Stajich J.E."/>
            <person name="Nowrousian M."/>
        </authorList>
    </citation>
    <scope>NUCLEOTIDE SEQUENCE [LARGE SCALE GENOMIC DNA]</scope>
    <source>
        <strain evidence="3">CBS 100304</strain>
        <tissue evidence="2">Vegetative mycelium</tissue>
    </source>
</reference>
<dbReference type="EMBL" id="HF935679">
    <property type="protein sequence ID" value="CCX12135.1"/>
    <property type="molecule type" value="Genomic_DNA"/>
</dbReference>
<dbReference type="AlphaFoldDB" id="U4L6N0"/>
<proteinExistence type="predicted"/>
<evidence type="ECO:0000313" key="2">
    <source>
        <dbReference type="EMBL" id="CCX12135.1"/>
    </source>
</evidence>
<feature type="compositionally biased region" description="Basic residues" evidence="1">
    <location>
        <begin position="48"/>
        <end position="64"/>
    </location>
</feature>
<protein>
    <submittedName>
        <fullName evidence="2">Uncharacterized protein</fullName>
    </submittedName>
</protein>
<evidence type="ECO:0000313" key="3">
    <source>
        <dbReference type="Proteomes" id="UP000018144"/>
    </source>
</evidence>
<sequence length="111" mass="12670">MKEGSNWFPRGWMSRGSDAAIGKKLRDELNDKKVAAAVQSTIAMQKNVKNRKYAPAPKKGKPAKAPKDSKCYERGEGYLYLQYITRRVIRSGVILKDYFRTMTCCSEEDNE</sequence>
<name>U4L6N0_PYROM</name>
<organism evidence="2 3">
    <name type="scientific">Pyronema omphalodes (strain CBS 100304)</name>
    <name type="common">Pyronema confluens</name>
    <dbReference type="NCBI Taxonomy" id="1076935"/>
    <lineage>
        <taxon>Eukaryota</taxon>
        <taxon>Fungi</taxon>
        <taxon>Dikarya</taxon>
        <taxon>Ascomycota</taxon>
        <taxon>Pezizomycotina</taxon>
        <taxon>Pezizomycetes</taxon>
        <taxon>Pezizales</taxon>
        <taxon>Pyronemataceae</taxon>
        <taxon>Pyronema</taxon>
    </lineage>
</organism>
<accession>U4L6N0</accession>
<evidence type="ECO:0000256" key="1">
    <source>
        <dbReference type="SAM" id="MobiDB-lite"/>
    </source>
</evidence>
<dbReference type="Proteomes" id="UP000018144">
    <property type="component" value="Unassembled WGS sequence"/>
</dbReference>
<feature type="region of interest" description="Disordered" evidence="1">
    <location>
        <begin position="48"/>
        <end position="69"/>
    </location>
</feature>